<evidence type="ECO:0000313" key="2">
    <source>
        <dbReference type="Proteomes" id="UP000789860"/>
    </source>
</evidence>
<proteinExistence type="predicted"/>
<protein>
    <submittedName>
        <fullName evidence="1">8606_t:CDS:1</fullName>
    </submittedName>
</protein>
<name>A0ACA9KUX3_9GLOM</name>
<sequence>MLDSNNLSTGDISRQQKYKFLVVDSGPLIKGVNVRHLAEKIYTIPEVIAEIRDKHSRDFLTQISFDIETILPNEEALKE</sequence>
<comment type="caution">
    <text evidence="1">The sequence shown here is derived from an EMBL/GenBank/DDBJ whole genome shotgun (WGS) entry which is preliminary data.</text>
</comment>
<reference evidence="1" key="1">
    <citation type="submission" date="2021-06" db="EMBL/GenBank/DDBJ databases">
        <authorList>
            <person name="Kallberg Y."/>
            <person name="Tangrot J."/>
            <person name="Rosling A."/>
        </authorList>
    </citation>
    <scope>NUCLEOTIDE SEQUENCE</scope>
    <source>
        <strain evidence="1">AU212A</strain>
    </source>
</reference>
<accession>A0ACA9KUX3</accession>
<dbReference type="EMBL" id="CAJVPM010002927">
    <property type="protein sequence ID" value="CAG8494838.1"/>
    <property type="molecule type" value="Genomic_DNA"/>
</dbReference>
<dbReference type="Proteomes" id="UP000789860">
    <property type="component" value="Unassembled WGS sequence"/>
</dbReference>
<organism evidence="1 2">
    <name type="scientific">Scutellospora calospora</name>
    <dbReference type="NCBI Taxonomy" id="85575"/>
    <lineage>
        <taxon>Eukaryota</taxon>
        <taxon>Fungi</taxon>
        <taxon>Fungi incertae sedis</taxon>
        <taxon>Mucoromycota</taxon>
        <taxon>Glomeromycotina</taxon>
        <taxon>Glomeromycetes</taxon>
        <taxon>Diversisporales</taxon>
        <taxon>Gigasporaceae</taxon>
        <taxon>Scutellospora</taxon>
    </lineage>
</organism>
<gene>
    <name evidence="1" type="ORF">SCALOS_LOCUS2986</name>
</gene>
<feature type="non-terminal residue" evidence="1">
    <location>
        <position position="79"/>
    </location>
</feature>
<keyword evidence="2" id="KW-1185">Reference proteome</keyword>
<evidence type="ECO:0000313" key="1">
    <source>
        <dbReference type="EMBL" id="CAG8494838.1"/>
    </source>
</evidence>